<gene>
    <name evidence="2" type="ORF">GCM10025866_21580</name>
</gene>
<name>A0ABN6XMN6_9MICO</name>
<dbReference type="Pfam" id="PF13483">
    <property type="entry name" value="Lactamase_B_3"/>
    <property type="match status" value="1"/>
</dbReference>
<dbReference type="InterPro" id="IPR050114">
    <property type="entry name" value="UPF0173_UPF0282_UlaG_hydrolase"/>
</dbReference>
<dbReference type="PANTHER" id="PTHR43546">
    <property type="entry name" value="UPF0173 METAL-DEPENDENT HYDROLASE MJ1163-RELATED"/>
    <property type="match status" value="1"/>
</dbReference>
<sequence>MKVTKLEHAALLLEQSGHTLIVDPGSLTTPVTEPGNAVAIVITHEHPDHWTPEQLNRILNKAPGTGIYGPAGVARAAEGFDVTVVAEGNRVEVGPFTLTFYGTTHAVIHETVPAPDNVGILVNGGFFYPGDALTVPDVHVETLALPSAAPWLKLGEAIDYLTEVKPDRVFPVHDMVLSAAGKVVYNTRLQAAAEAVGAQFFALDPGQSIDV</sequence>
<dbReference type="EMBL" id="AP027731">
    <property type="protein sequence ID" value="BDZ46249.1"/>
    <property type="molecule type" value="Genomic_DNA"/>
</dbReference>
<feature type="domain" description="Metallo-beta-lactamase" evidence="1">
    <location>
        <begin position="7"/>
        <end position="173"/>
    </location>
</feature>
<reference evidence="3" key="1">
    <citation type="journal article" date="2019" name="Int. J. Syst. Evol. Microbiol.">
        <title>The Global Catalogue of Microorganisms (GCM) 10K type strain sequencing project: providing services to taxonomists for standard genome sequencing and annotation.</title>
        <authorList>
            <consortium name="The Broad Institute Genomics Platform"/>
            <consortium name="The Broad Institute Genome Sequencing Center for Infectious Disease"/>
            <person name="Wu L."/>
            <person name="Ma J."/>
        </authorList>
    </citation>
    <scope>NUCLEOTIDE SEQUENCE [LARGE SCALE GENOMIC DNA]</scope>
    <source>
        <strain evidence="3">NBRC 108725</strain>
    </source>
</reference>
<dbReference type="InterPro" id="IPR001279">
    <property type="entry name" value="Metallo-B-lactamas"/>
</dbReference>
<dbReference type="PANTHER" id="PTHR43546:SF3">
    <property type="entry name" value="UPF0173 METAL-DEPENDENT HYDROLASE MJ1163"/>
    <property type="match status" value="1"/>
</dbReference>
<evidence type="ECO:0000313" key="2">
    <source>
        <dbReference type="EMBL" id="BDZ46249.1"/>
    </source>
</evidence>
<dbReference type="SMART" id="SM00849">
    <property type="entry name" value="Lactamase_B"/>
    <property type="match status" value="1"/>
</dbReference>
<evidence type="ECO:0000259" key="1">
    <source>
        <dbReference type="SMART" id="SM00849"/>
    </source>
</evidence>
<dbReference type="RefSeq" id="WP_286276347.1">
    <property type="nucleotide sequence ID" value="NZ_AP027731.1"/>
</dbReference>
<keyword evidence="3" id="KW-1185">Reference proteome</keyword>
<dbReference type="Proteomes" id="UP001321498">
    <property type="component" value="Chromosome"/>
</dbReference>
<organism evidence="2 3">
    <name type="scientific">Naasia aerilata</name>
    <dbReference type="NCBI Taxonomy" id="1162966"/>
    <lineage>
        <taxon>Bacteria</taxon>
        <taxon>Bacillati</taxon>
        <taxon>Actinomycetota</taxon>
        <taxon>Actinomycetes</taxon>
        <taxon>Micrococcales</taxon>
        <taxon>Microbacteriaceae</taxon>
        <taxon>Naasia</taxon>
    </lineage>
</organism>
<protein>
    <submittedName>
        <fullName evidence="2">MBL fold metallo-hydrolase</fullName>
    </submittedName>
</protein>
<accession>A0ABN6XMN6</accession>
<proteinExistence type="predicted"/>
<dbReference type="SUPFAM" id="SSF56281">
    <property type="entry name" value="Metallo-hydrolase/oxidoreductase"/>
    <property type="match status" value="1"/>
</dbReference>
<dbReference type="Gene3D" id="3.60.15.10">
    <property type="entry name" value="Ribonuclease Z/Hydroxyacylglutathione hydrolase-like"/>
    <property type="match status" value="1"/>
</dbReference>
<dbReference type="InterPro" id="IPR036866">
    <property type="entry name" value="RibonucZ/Hydroxyglut_hydro"/>
</dbReference>
<evidence type="ECO:0000313" key="3">
    <source>
        <dbReference type="Proteomes" id="UP001321498"/>
    </source>
</evidence>